<dbReference type="EMBL" id="FONW01000004">
    <property type="protein sequence ID" value="SFF32386.1"/>
    <property type="molecule type" value="Genomic_DNA"/>
</dbReference>
<dbReference type="InterPro" id="IPR009199">
    <property type="entry name" value="PhoPQ-act_pathogen-rel_PqaA"/>
</dbReference>
<evidence type="ECO:0000313" key="2">
    <source>
        <dbReference type="EMBL" id="SFF32386.1"/>
    </source>
</evidence>
<dbReference type="STRING" id="655355.SAMN05216283_104229"/>
<reference evidence="2 3" key="1">
    <citation type="submission" date="2016-10" db="EMBL/GenBank/DDBJ databases">
        <authorList>
            <person name="de Groot N.N."/>
        </authorList>
    </citation>
    <scope>NUCLEOTIDE SEQUENCE [LARGE SCALE GENOMIC DNA]</scope>
    <source>
        <strain evidence="2 3">CGMCC 1.9156</strain>
    </source>
</reference>
<dbReference type="PANTHER" id="PTHR31497">
    <property type="entry name" value="AUTOCRINE PROLIFERATION REPRESSOR PROTEIN A"/>
    <property type="match status" value="1"/>
</dbReference>
<feature type="signal peptide" evidence="1">
    <location>
        <begin position="1"/>
        <end position="25"/>
    </location>
</feature>
<dbReference type="AlphaFoldDB" id="A0A1I2HUI4"/>
<dbReference type="SUPFAM" id="SSF53474">
    <property type="entry name" value="alpha/beta-Hydrolases"/>
    <property type="match status" value="1"/>
</dbReference>
<keyword evidence="3" id="KW-1185">Reference proteome</keyword>
<gene>
    <name evidence="2" type="ORF">SAMN05216283_104229</name>
</gene>
<name>A0A1I2HUI4_9BACT</name>
<organism evidence="2 3">
    <name type="scientific">Sunxiuqinia elliptica</name>
    <dbReference type="NCBI Taxonomy" id="655355"/>
    <lineage>
        <taxon>Bacteria</taxon>
        <taxon>Pseudomonadati</taxon>
        <taxon>Bacteroidota</taxon>
        <taxon>Bacteroidia</taxon>
        <taxon>Marinilabiliales</taxon>
        <taxon>Prolixibacteraceae</taxon>
        <taxon>Sunxiuqinia</taxon>
    </lineage>
</organism>
<accession>A0A1I2HUI4</accession>
<dbReference type="Gene3D" id="3.40.50.1820">
    <property type="entry name" value="alpha/beta hydrolase"/>
    <property type="match status" value="1"/>
</dbReference>
<dbReference type="Proteomes" id="UP000198964">
    <property type="component" value="Unassembled WGS sequence"/>
</dbReference>
<dbReference type="RefSeq" id="WP_244525734.1">
    <property type="nucleotide sequence ID" value="NZ_FONW01000004.1"/>
</dbReference>
<dbReference type="PIRSF" id="PIRSF014728">
    <property type="entry name" value="PqaA"/>
    <property type="match status" value="1"/>
</dbReference>
<protein>
    <submittedName>
        <fullName evidence="2">PhoPQ-activated pathogenicity-related protein</fullName>
    </submittedName>
</protein>
<evidence type="ECO:0000256" key="1">
    <source>
        <dbReference type="SAM" id="SignalP"/>
    </source>
</evidence>
<sequence>MKCKQLKQIFFSLLFSLTMTVSLYAGNNGAVTPETALNAYLNNDDTSFKWEVHDQTQAEGLTAYRLILTSQTWRNIPWQHELIVLVPKELNYHDALLFITGGSVKEGYPNLHKWDDKLIQSMGQMATTNQAIVAIIWQVPNQPLYDDLTEDALISFTLHNYQNDQDFTWPLLFPMTKSAIKAMDAIQEFSRQQLSFGVKQFVVSGASKRGWTTWLTGASDQRVKAIGPMVIDVLNMPVNVDYHKVAWGDYSIQIEDYVRLGIAQQVNTPRGSDLVNMIDPYAYRKNLSIPKMLFIGTNDEYWPVDAVKNYIDSIPGQNMICYTPNAGHGLGDKKTALTTLSAFFGMAARNQPYPINDYSISTTAQGASLKVLANADLLEEVILWTTSSSDRDFRDEQWSSSSLGQKAKSEIQLDIPFPETGYKAFYVDLKYKAPYGGSYTQSTRMFVTDNKALLLQRGQ</sequence>
<feature type="chain" id="PRO_5011629766" evidence="1">
    <location>
        <begin position="26"/>
        <end position="459"/>
    </location>
</feature>
<proteinExistence type="predicted"/>
<keyword evidence="1" id="KW-0732">Signal</keyword>
<dbReference type="PANTHER" id="PTHR31497:SF0">
    <property type="entry name" value="AUTOCRINE PROLIFERATION REPRESSOR PROTEIN A"/>
    <property type="match status" value="1"/>
</dbReference>
<dbReference type="Pfam" id="PF10142">
    <property type="entry name" value="PhoPQ_related"/>
    <property type="match status" value="1"/>
</dbReference>
<evidence type="ECO:0000313" key="3">
    <source>
        <dbReference type="Proteomes" id="UP000198964"/>
    </source>
</evidence>
<dbReference type="InterPro" id="IPR029058">
    <property type="entry name" value="AB_hydrolase_fold"/>
</dbReference>